<dbReference type="Gene3D" id="1.10.220.160">
    <property type="match status" value="1"/>
</dbReference>
<dbReference type="InterPro" id="IPR050869">
    <property type="entry name" value="H3K4_H4K5_MeTrfase"/>
</dbReference>
<dbReference type="PANTHER" id="PTHR12197:SF251">
    <property type="entry name" value="EG:BACR7C10.4 PROTEIN"/>
    <property type="match status" value="1"/>
</dbReference>
<keyword evidence="2" id="KW-0863">Zinc-finger</keyword>
<dbReference type="PROSITE" id="PS50280">
    <property type="entry name" value="SET"/>
    <property type="match status" value="1"/>
</dbReference>
<evidence type="ECO:0000313" key="5">
    <source>
        <dbReference type="EMBL" id="AOW05372.1"/>
    </source>
</evidence>
<dbReference type="Gene3D" id="2.170.270.10">
    <property type="entry name" value="SET domain"/>
    <property type="match status" value="1"/>
</dbReference>
<dbReference type="GO" id="GO:0005634">
    <property type="term" value="C:nucleus"/>
    <property type="evidence" value="ECO:0007669"/>
    <property type="project" value="TreeGrafter"/>
</dbReference>
<evidence type="ECO:0000256" key="2">
    <source>
        <dbReference type="ARBA" id="ARBA00022771"/>
    </source>
</evidence>
<dbReference type="GO" id="GO:0008270">
    <property type="term" value="F:zinc ion binding"/>
    <property type="evidence" value="ECO:0007669"/>
    <property type="project" value="UniProtKB-KW"/>
</dbReference>
<gene>
    <name evidence="5" type="ORF">YALI1_E16531g</name>
</gene>
<feature type="domain" description="SET" evidence="4">
    <location>
        <begin position="53"/>
        <end position="251"/>
    </location>
</feature>
<dbReference type="InterPro" id="IPR001214">
    <property type="entry name" value="SET_dom"/>
</dbReference>
<evidence type="ECO:0000313" key="6">
    <source>
        <dbReference type="Proteomes" id="UP000182444"/>
    </source>
</evidence>
<dbReference type="InterPro" id="IPR002893">
    <property type="entry name" value="Znf_MYND"/>
</dbReference>
<sequence>MAPLKIFKAGEGPAKRGLVSCSYYSTGDVICSFEPAVNVPLSGRLLVGGDADGTIEVEQEARLDPTTGVCAFCLETYPARNITICQDCKLMSYCSQRCLEADTLHSPECTDLCGPQKLIMSGFLRALYRILCMAEQPRPRNTYAQLTHHTTDTSWPAMDTLRMAAEALVSRNASRGHPLEQILEYAGMLFVNQYTRCDDLGRQGGYIFDPTLALINHSCVPNAYLLFRGRKVHLVCWKPINDGDEVFLSYTRFMHPTPERRTLLYMHFRFWCECPGCVSQELEYPYSHVVCTQCGTGVNRDPFTLLNPPTLDQCLRHLMDGVTEAISVRNSVDLLPSARLLVCECENKVSGDVIQAMLTLMTHSVEYFDNANFKKVLGMVLAHVCTLEGNAKTEKCLTVVEEVTQSKLLTMQLCLRLMVQAQVLPIDSHIMTFLVTLRNLHQLQDEAEIPDWERLPHLKSTIAVALLEALVELRYCRVQMSSYNPVVSISLFMLGNYLRILAGDIAESRENDFLSDDDLESIVNLAYAFFSSAHENLSFTHPASPYVEQTMICGDLVRKDHDNLELDANLVVSKHGLDHDMSVLCGFLYEYLAHDGLLADGSFPQSIHILDVSPEVEMIKGKLEFWYRPMSSPPVTV</sequence>
<dbReference type="EMBL" id="CP017557">
    <property type="protein sequence ID" value="AOW05372.1"/>
    <property type="molecule type" value="Genomic_DNA"/>
</dbReference>
<evidence type="ECO:0000256" key="1">
    <source>
        <dbReference type="ARBA" id="ARBA00022723"/>
    </source>
</evidence>
<reference evidence="5 6" key="1">
    <citation type="journal article" date="2016" name="PLoS ONE">
        <title>Sequence Assembly of Yarrowia lipolytica Strain W29/CLIB89 Shows Transposable Element Diversity.</title>
        <authorList>
            <person name="Magnan C."/>
            <person name="Yu J."/>
            <person name="Chang I."/>
            <person name="Jahn E."/>
            <person name="Kanomata Y."/>
            <person name="Wu J."/>
            <person name="Zeller M."/>
            <person name="Oakes M."/>
            <person name="Baldi P."/>
            <person name="Sandmeyer S."/>
        </authorList>
    </citation>
    <scope>NUCLEOTIDE SEQUENCE [LARGE SCALE GENOMIC DNA]</scope>
    <source>
        <strain evidence="6">CLIB89(W29)</strain>
    </source>
</reference>
<dbReference type="Proteomes" id="UP000182444">
    <property type="component" value="Chromosome 1E"/>
</dbReference>
<dbReference type="Pfam" id="PF00856">
    <property type="entry name" value="SET"/>
    <property type="match status" value="1"/>
</dbReference>
<keyword evidence="1" id="KW-0479">Metal-binding</keyword>
<dbReference type="PANTHER" id="PTHR12197">
    <property type="entry name" value="HISTONE-LYSINE N-METHYLTRANSFERASE SMYD"/>
    <property type="match status" value="1"/>
</dbReference>
<dbReference type="PROSITE" id="PS01360">
    <property type="entry name" value="ZF_MYND_1"/>
    <property type="match status" value="1"/>
</dbReference>
<dbReference type="VEuPathDB" id="FungiDB:YALI1_E16531g"/>
<evidence type="ECO:0000259" key="4">
    <source>
        <dbReference type="PROSITE" id="PS50280"/>
    </source>
</evidence>
<protein>
    <recommendedName>
        <fullName evidence="4">SET domain-containing protein</fullName>
    </recommendedName>
</protein>
<accession>A0A1D8NIB1</accession>
<name>A0A1D8NIB1_YARLL</name>
<dbReference type="GeneID" id="2912034"/>
<dbReference type="CDD" id="cd20071">
    <property type="entry name" value="SET_SMYD"/>
    <property type="match status" value="1"/>
</dbReference>
<dbReference type="KEGG" id="yli:2912034"/>
<dbReference type="InterPro" id="IPR046341">
    <property type="entry name" value="SET_dom_sf"/>
</dbReference>
<dbReference type="VEuPathDB" id="FungiDB:YALI0_E13552g"/>
<organism evidence="5 6">
    <name type="scientific">Yarrowia lipolytica</name>
    <name type="common">Candida lipolytica</name>
    <dbReference type="NCBI Taxonomy" id="4952"/>
    <lineage>
        <taxon>Eukaryota</taxon>
        <taxon>Fungi</taxon>
        <taxon>Dikarya</taxon>
        <taxon>Ascomycota</taxon>
        <taxon>Saccharomycotina</taxon>
        <taxon>Dipodascomycetes</taxon>
        <taxon>Dipodascales</taxon>
        <taxon>Dipodascales incertae sedis</taxon>
        <taxon>Yarrowia</taxon>
    </lineage>
</organism>
<dbReference type="AlphaFoldDB" id="A0A1D8NIB1"/>
<dbReference type="RefSeq" id="XP_503906.3">
    <property type="nucleotide sequence ID" value="XM_503906.3"/>
</dbReference>
<dbReference type="eggNOG" id="KOG2084">
    <property type="taxonomic scope" value="Eukaryota"/>
</dbReference>
<evidence type="ECO:0000256" key="3">
    <source>
        <dbReference type="ARBA" id="ARBA00022833"/>
    </source>
</evidence>
<keyword evidence="3" id="KW-0862">Zinc</keyword>
<dbReference type="Gene3D" id="6.10.140.2220">
    <property type="match status" value="1"/>
</dbReference>
<proteinExistence type="predicted"/>
<dbReference type="SUPFAM" id="SSF82199">
    <property type="entry name" value="SET domain"/>
    <property type="match status" value="1"/>
</dbReference>